<keyword evidence="2" id="KW-1185">Reference proteome</keyword>
<dbReference type="AlphaFoldDB" id="A0A852ZUY2"/>
<name>A0A852ZUY2_9ACTN</name>
<dbReference type="EMBL" id="JACBZD010000001">
    <property type="protein sequence ID" value="NYI04584.1"/>
    <property type="molecule type" value="Genomic_DNA"/>
</dbReference>
<protein>
    <submittedName>
        <fullName evidence="1">Uncharacterized protein</fullName>
    </submittedName>
</protein>
<gene>
    <name evidence="1" type="ORF">FHU37_001527</name>
</gene>
<comment type="caution">
    <text evidence="1">The sequence shown here is derived from an EMBL/GenBank/DDBJ whole genome shotgun (WGS) entry which is preliminary data.</text>
</comment>
<dbReference type="Proteomes" id="UP000567795">
    <property type="component" value="Unassembled WGS sequence"/>
</dbReference>
<proteinExistence type="predicted"/>
<sequence length="29" mass="2804">MAGVPSLPGGPSATFPVALVRTPVPARAS</sequence>
<evidence type="ECO:0000313" key="2">
    <source>
        <dbReference type="Proteomes" id="UP000567795"/>
    </source>
</evidence>
<reference evidence="1 2" key="1">
    <citation type="submission" date="2020-07" db="EMBL/GenBank/DDBJ databases">
        <title>Sequencing the genomes of 1000 actinobacteria strains.</title>
        <authorList>
            <person name="Klenk H.-P."/>
        </authorList>
    </citation>
    <scope>NUCLEOTIDE SEQUENCE [LARGE SCALE GENOMIC DNA]</scope>
    <source>
        <strain evidence="1 2">DSM 42178</strain>
    </source>
</reference>
<organism evidence="1 2">
    <name type="scientific">Allostreptomyces psammosilenae</name>
    <dbReference type="NCBI Taxonomy" id="1892865"/>
    <lineage>
        <taxon>Bacteria</taxon>
        <taxon>Bacillati</taxon>
        <taxon>Actinomycetota</taxon>
        <taxon>Actinomycetes</taxon>
        <taxon>Kitasatosporales</taxon>
        <taxon>Streptomycetaceae</taxon>
        <taxon>Allostreptomyces</taxon>
    </lineage>
</organism>
<evidence type="ECO:0000313" key="1">
    <source>
        <dbReference type="EMBL" id="NYI04584.1"/>
    </source>
</evidence>
<accession>A0A852ZUY2</accession>